<proteinExistence type="predicted"/>
<dbReference type="eggNOG" id="COG5322">
    <property type="taxonomic scope" value="Bacteria"/>
</dbReference>
<reference evidence="1 2" key="2">
    <citation type="submission" date="2007-01" db="EMBL/GenBank/DDBJ databases">
        <title>Sequencing of the draft genome and assembly of Thermosinus carboxydivorans Nor1.</title>
        <authorList>
            <consortium name="US DOE Joint Genome Institute (JGI-PGF)"/>
            <person name="Copeland A."/>
            <person name="Lucas S."/>
            <person name="Lapidus A."/>
            <person name="Barry K."/>
            <person name="Glavina del Rio T."/>
            <person name="Dalin E."/>
            <person name="Tice H."/>
            <person name="Bruce D."/>
            <person name="Pitluck S."/>
            <person name="Richardson P."/>
        </authorList>
    </citation>
    <scope>NUCLEOTIDE SEQUENCE [LARGE SCALE GENOMIC DNA]</scope>
    <source>
        <strain evidence="1 2">Nor1</strain>
    </source>
</reference>
<accession>A1HRQ6</accession>
<sequence length="302" mass="33141">MMKRIISVSLGSSRRNHKTIQQFAGQTFSIERIGTDGDKQKAIELIRLLDGQVDAFGLGGTDLYIYAGNRRYTFRESAQIAAAAQKTPIVDGSGVKNTLERRVVRFLEENEVYRFQGKRVLIVCAVDRFGLAEALVNAGSSVVFGDLLFGLGLPLPIRSLDGLARLAKVVAPVITQLPVSFFYPTGDRQLSSRPRFSRYFTEADVVAGDFHFIRRYMPPSLAGKIVITNTITGEDEALLRERGVATLVTTTPDMGGRSFGTNVLEGVAVALAGKRPEELTAADYDRILNEMGIQPTVKRLNP</sequence>
<dbReference type="Proteomes" id="UP000005139">
    <property type="component" value="Unassembled WGS sequence"/>
</dbReference>
<name>A1HRQ6_9FIRM</name>
<evidence type="ECO:0000313" key="2">
    <source>
        <dbReference type="Proteomes" id="UP000005139"/>
    </source>
</evidence>
<gene>
    <name evidence="1" type="ORF">TcarDRAFT_0916</name>
</gene>
<dbReference type="EMBL" id="AAWL01000012">
    <property type="protein sequence ID" value="EAX47227.1"/>
    <property type="molecule type" value="Genomic_DNA"/>
</dbReference>
<comment type="caution">
    <text evidence="1">The sequence shown here is derived from an EMBL/GenBank/DDBJ whole genome shotgun (WGS) entry which is preliminary data.</text>
</comment>
<protein>
    <recommendedName>
        <fullName evidence="3">Quinate 5-dehydrogenase</fullName>
    </recommendedName>
</protein>
<evidence type="ECO:0000313" key="1">
    <source>
        <dbReference type="EMBL" id="EAX47227.1"/>
    </source>
</evidence>
<keyword evidence="2" id="KW-1185">Reference proteome</keyword>
<evidence type="ECO:0008006" key="3">
    <source>
        <dbReference type="Google" id="ProtNLM"/>
    </source>
</evidence>
<dbReference type="AlphaFoldDB" id="A1HRQ6"/>
<dbReference type="RefSeq" id="WP_007289712.1">
    <property type="nucleotide sequence ID" value="NZ_AAWL01000012.1"/>
</dbReference>
<reference evidence="1 2" key="1">
    <citation type="submission" date="2007-01" db="EMBL/GenBank/DDBJ databases">
        <title>Annotation of the draft genome assembly of Thermosinus carboxydivorans Nor1.</title>
        <authorList>
            <consortium name="US DOE Joint Genome Institute (JGI-ORNL)"/>
            <person name="Larimer F."/>
            <person name="Land M."/>
            <person name="Hauser L."/>
        </authorList>
    </citation>
    <scope>NUCLEOTIDE SEQUENCE [LARGE SCALE GENOMIC DNA]</scope>
    <source>
        <strain evidence="1 2">Nor1</strain>
    </source>
</reference>
<organism evidence="1 2">
    <name type="scientific">Thermosinus carboxydivorans Nor1</name>
    <dbReference type="NCBI Taxonomy" id="401526"/>
    <lineage>
        <taxon>Bacteria</taxon>
        <taxon>Bacillati</taxon>
        <taxon>Bacillota</taxon>
        <taxon>Negativicutes</taxon>
        <taxon>Selenomonadales</taxon>
        <taxon>Sporomusaceae</taxon>
        <taxon>Thermosinus</taxon>
    </lineage>
</organism>